<keyword evidence="4" id="KW-1185">Reference proteome</keyword>
<dbReference type="EMBL" id="JASVWF010000003">
    <property type="protein sequence ID" value="MDL5157848.1"/>
    <property type="molecule type" value="Genomic_DNA"/>
</dbReference>
<dbReference type="RefSeq" id="WP_286054295.1">
    <property type="nucleotide sequence ID" value="NZ_JASVWF010000003.1"/>
</dbReference>
<feature type="transmembrane region" description="Helical" evidence="1">
    <location>
        <begin position="192"/>
        <end position="211"/>
    </location>
</feature>
<evidence type="ECO:0000313" key="3">
    <source>
        <dbReference type="EMBL" id="MDL5157848.1"/>
    </source>
</evidence>
<comment type="caution">
    <text evidence="3">The sequence shown here is derived from an EMBL/GenBank/DDBJ whole genome shotgun (WGS) entry which is preliminary data.</text>
</comment>
<dbReference type="InterPro" id="IPR000326">
    <property type="entry name" value="PAP2/HPO"/>
</dbReference>
<organism evidence="3 4">
    <name type="scientific">Actinomycetospora termitidis</name>
    <dbReference type="NCBI Taxonomy" id="3053470"/>
    <lineage>
        <taxon>Bacteria</taxon>
        <taxon>Bacillati</taxon>
        <taxon>Actinomycetota</taxon>
        <taxon>Actinomycetes</taxon>
        <taxon>Pseudonocardiales</taxon>
        <taxon>Pseudonocardiaceae</taxon>
        <taxon>Actinomycetospora</taxon>
    </lineage>
</organism>
<feature type="domain" description="Phosphatidic acid phosphatase type 2/haloperoxidase" evidence="2">
    <location>
        <begin position="131"/>
        <end position="200"/>
    </location>
</feature>
<keyword evidence="1" id="KW-0472">Membrane</keyword>
<keyword evidence="1" id="KW-1133">Transmembrane helix</keyword>
<sequence>MTTLATRPTVPMHPAYRPGGRWAARVVGGLVLGLLGTVLTTASWLLLVDSASGRRVDHAVMVSVEDLFSGVRGDVLDLLGLVSVATVGLALVVIAAIGLSRRRVGAAVAAVVLVLTSQAITQGLKAVLPREGAGENSLPSGHVTVIGALVIATLLVLPAAARYVAGVVGLVVVAGASVAVVAAGWHRPGDVLAAYGVLAAVGGALLVLDGARRGLLRTS</sequence>
<dbReference type="Proteomes" id="UP001231924">
    <property type="component" value="Unassembled WGS sequence"/>
</dbReference>
<keyword evidence="1" id="KW-0812">Transmembrane</keyword>
<reference evidence="3 4" key="1">
    <citation type="submission" date="2023-06" db="EMBL/GenBank/DDBJ databases">
        <title>Actinomycetospora Odt1-22.</title>
        <authorList>
            <person name="Supong K."/>
        </authorList>
    </citation>
    <scope>NUCLEOTIDE SEQUENCE [LARGE SCALE GENOMIC DNA]</scope>
    <source>
        <strain evidence="3 4">Odt1-22</strain>
    </source>
</reference>
<evidence type="ECO:0000259" key="2">
    <source>
        <dbReference type="Pfam" id="PF01569"/>
    </source>
</evidence>
<feature type="transmembrane region" description="Helical" evidence="1">
    <location>
        <begin position="167"/>
        <end position="186"/>
    </location>
</feature>
<feature type="transmembrane region" description="Helical" evidence="1">
    <location>
        <begin position="141"/>
        <end position="160"/>
    </location>
</feature>
<proteinExistence type="predicted"/>
<protein>
    <submittedName>
        <fullName evidence="3">Phosphatase PAP2 family protein</fullName>
    </submittedName>
</protein>
<dbReference type="Pfam" id="PF01569">
    <property type="entry name" value="PAP2"/>
    <property type="match status" value="1"/>
</dbReference>
<name>A0ABT7MB40_9PSEU</name>
<gene>
    <name evidence="3" type="ORF">QRT03_17910</name>
</gene>
<feature type="transmembrane region" description="Helical" evidence="1">
    <location>
        <begin position="104"/>
        <end position="121"/>
    </location>
</feature>
<evidence type="ECO:0000313" key="4">
    <source>
        <dbReference type="Proteomes" id="UP001231924"/>
    </source>
</evidence>
<dbReference type="InterPro" id="IPR036938">
    <property type="entry name" value="PAP2/HPO_sf"/>
</dbReference>
<feature type="transmembrane region" description="Helical" evidence="1">
    <location>
        <begin position="78"/>
        <end position="97"/>
    </location>
</feature>
<feature type="transmembrane region" description="Helical" evidence="1">
    <location>
        <begin position="22"/>
        <end position="47"/>
    </location>
</feature>
<accession>A0ABT7MB40</accession>
<dbReference type="SUPFAM" id="SSF48317">
    <property type="entry name" value="Acid phosphatase/Vanadium-dependent haloperoxidase"/>
    <property type="match status" value="1"/>
</dbReference>
<evidence type="ECO:0000256" key="1">
    <source>
        <dbReference type="SAM" id="Phobius"/>
    </source>
</evidence>
<dbReference type="Gene3D" id="1.20.144.10">
    <property type="entry name" value="Phosphatidic acid phosphatase type 2/haloperoxidase"/>
    <property type="match status" value="1"/>
</dbReference>